<comment type="caution">
    <text evidence="2">The sequence shown here is derived from an EMBL/GenBank/DDBJ whole genome shotgun (WGS) entry which is preliminary data.</text>
</comment>
<dbReference type="EMBL" id="BARV01039744">
    <property type="protein sequence ID" value="GAI47715.1"/>
    <property type="molecule type" value="Genomic_DNA"/>
</dbReference>
<sequence length="52" mass="5842">MAGKIKPVEYFENPVVTRNGEERLIAWHNAVLKDEEGNIIATLSSGEDITER</sequence>
<dbReference type="InterPro" id="IPR035965">
    <property type="entry name" value="PAS-like_dom_sf"/>
</dbReference>
<name>X1Q9J8_9ZZZZ</name>
<feature type="domain" description="PAC" evidence="1">
    <location>
        <begin position="9"/>
        <end position="52"/>
    </location>
</feature>
<dbReference type="AlphaFoldDB" id="X1Q9J8"/>
<evidence type="ECO:0000313" key="2">
    <source>
        <dbReference type="EMBL" id="GAI47715.1"/>
    </source>
</evidence>
<dbReference type="Gene3D" id="3.30.450.20">
    <property type="entry name" value="PAS domain"/>
    <property type="match status" value="1"/>
</dbReference>
<dbReference type="SUPFAM" id="SSF55785">
    <property type="entry name" value="PYP-like sensor domain (PAS domain)"/>
    <property type="match status" value="1"/>
</dbReference>
<evidence type="ECO:0000259" key="1">
    <source>
        <dbReference type="PROSITE" id="PS50113"/>
    </source>
</evidence>
<protein>
    <recommendedName>
        <fullName evidence="1">PAC domain-containing protein</fullName>
    </recommendedName>
</protein>
<gene>
    <name evidence="2" type="ORF">S06H3_60815</name>
</gene>
<accession>X1Q9J8</accession>
<proteinExistence type="predicted"/>
<dbReference type="PROSITE" id="PS50113">
    <property type="entry name" value="PAC"/>
    <property type="match status" value="1"/>
</dbReference>
<reference evidence="2" key="1">
    <citation type="journal article" date="2014" name="Front. Microbiol.">
        <title>High frequency of phylogenetically diverse reductive dehalogenase-homologous genes in deep subseafloor sedimentary metagenomes.</title>
        <authorList>
            <person name="Kawai M."/>
            <person name="Futagami T."/>
            <person name="Toyoda A."/>
            <person name="Takaki Y."/>
            <person name="Nishi S."/>
            <person name="Hori S."/>
            <person name="Arai W."/>
            <person name="Tsubouchi T."/>
            <person name="Morono Y."/>
            <person name="Uchiyama I."/>
            <person name="Ito T."/>
            <person name="Fujiyama A."/>
            <person name="Inagaki F."/>
            <person name="Takami H."/>
        </authorList>
    </citation>
    <scope>NUCLEOTIDE SEQUENCE</scope>
    <source>
        <strain evidence="2">Expedition CK06-06</strain>
    </source>
</reference>
<dbReference type="InterPro" id="IPR000700">
    <property type="entry name" value="PAS-assoc_C"/>
</dbReference>
<feature type="non-terminal residue" evidence="2">
    <location>
        <position position="52"/>
    </location>
</feature>
<organism evidence="2">
    <name type="scientific">marine sediment metagenome</name>
    <dbReference type="NCBI Taxonomy" id="412755"/>
    <lineage>
        <taxon>unclassified sequences</taxon>
        <taxon>metagenomes</taxon>
        <taxon>ecological metagenomes</taxon>
    </lineage>
</organism>